<dbReference type="SMART" id="SM00387">
    <property type="entry name" value="HATPase_c"/>
    <property type="match status" value="1"/>
</dbReference>
<evidence type="ECO:0000313" key="6">
    <source>
        <dbReference type="Proteomes" id="UP000007797"/>
    </source>
</evidence>
<gene>
    <name evidence="5" type="ORF">DFA_10049</name>
</gene>
<dbReference type="SUPFAM" id="SSF55874">
    <property type="entry name" value="ATPase domain of HSP90 chaperone/DNA topoisomerase II/histidine kinase"/>
    <property type="match status" value="1"/>
</dbReference>
<reference evidence="6" key="1">
    <citation type="journal article" date="2011" name="Genome Res.">
        <title>Phylogeny-wide analysis of social amoeba genomes highlights ancient origins for complex intercellular communication.</title>
        <authorList>
            <person name="Heidel A.J."/>
            <person name="Lawal H.M."/>
            <person name="Felder M."/>
            <person name="Schilde C."/>
            <person name="Helps N.R."/>
            <person name="Tunggal B."/>
            <person name="Rivero F."/>
            <person name="John U."/>
            <person name="Schleicher M."/>
            <person name="Eichinger L."/>
            <person name="Platzer M."/>
            <person name="Noegel A.A."/>
            <person name="Schaap P."/>
            <person name="Gloeckner G."/>
        </authorList>
    </citation>
    <scope>NUCLEOTIDE SEQUENCE [LARGE SCALE GENOMIC DNA]</scope>
    <source>
        <strain evidence="6">SH3</strain>
    </source>
</reference>
<organism evidence="5 6">
    <name type="scientific">Cavenderia fasciculata</name>
    <name type="common">Slime mold</name>
    <name type="synonym">Dictyostelium fasciculatum</name>
    <dbReference type="NCBI Taxonomy" id="261658"/>
    <lineage>
        <taxon>Eukaryota</taxon>
        <taxon>Amoebozoa</taxon>
        <taxon>Evosea</taxon>
        <taxon>Eumycetozoa</taxon>
        <taxon>Dictyostelia</taxon>
        <taxon>Acytosteliales</taxon>
        <taxon>Cavenderiaceae</taxon>
        <taxon>Cavenderia</taxon>
    </lineage>
</organism>
<dbReference type="SUPFAM" id="SSF52172">
    <property type="entry name" value="CheY-like"/>
    <property type="match status" value="1"/>
</dbReference>
<dbReference type="GO" id="GO:0000160">
    <property type="term" value="P:phosphorelay signal transduction system"/>
    <property type="evidence" value="ECO:0007669"/>
    <property type="project" value="InterPro"/>
</dbReference>
<accession>F4Q950</accession>
<dbReference type="InterPro" id="IPR003594">
    <property type="entry name" value="HATPase_dom"/>
</dbReference>
<dbReference type="Proteomes" id="UP000007797">
    <property type="component" value="Unassembled WGS sequence"/>
</dbReference>
<name>F4Q950_CACFS</name>
<dbReference type="PRINTS" id="PR00344">
    <property type="entry name" value="BCTRLSENSOR"/>
</dbReference>
<dbReference type="EMBL" id="GL883026">
    <property type="protein sequence ID" value="EGG15219.1"/>
    <property type="molecule type" value="Genomic_DNA"/>
</dbReference>
<dbReference type="RefSeq" id="XP_004351939.1">
    <property type="nucleotide sequence ID" value="XM_004351887.1"/>
</dbReference>
<dbReference type="OMA" id="ICACTAF"/>
<evidence type="ECO:0000313" key="5">
    <source>
        <dbReference type="EMBL" id="EGG15219.1"/>
    </source>
</evidence>
<dbReference type="InterPro" id="IPR001789">
    <property type="entry name" value="Sig_transdc_resp-reg_receiver"/>
</dbReference>
<evidence type="ECO:0000259" key="3">
    <source>
        <dbReference type="PROSITE" id="PS50109"/>
    </source>
</evidence>
<feature type="modified residue" description="4-aspartylphosphate" evidence="2">
    <location>
        <position position="238"/>
    </location>
</feature>
<sequence>VLEGQAKEKGLALDCEVSAKVPPYLCGDTGRILQVLMNLTGNALKFTSDGNVRILVDIIEDEAEKISFRPGEYNVCFRVQDSGIGVRPEAHHKIFEAFVQADPSDSRKYGGSGLGLYLCAKLVKLMQGEIGVYNNPHQHGATFWFILPMLASTEAETVIPSALQYAPISLPNAADFNAADGSPLSAPLRVLVAEDNVINQRVAVKFLEKIGFKADVASDGNQVLAMLQDRSFDLIFMDFQMPVLDGLRCSVQIRDLEKQGVWADRYPIFICGLTANTMSTDKKRCFDSGMNHFISKPFQVEQLRIAIQMAIEHKRHHTINLI</sequence>
<keyword evidence="6" id="KW-1185">Reference proteome</keyword>
<dbReference type="GeneID" id="14867487"/>
<feature type="domain" description="Histidine kinase" evidence="3">
    <location>
        <begin position="1"/>
        <end position="151"/>
    </location>
</feature>
<feature type="non-terminal residue" evidence="5">
    <location>
        <position position="1"/>
    </location>
</feature>
<dbReference type="FunFam" id="3.30.565.10:FF:000010">
    <property type="entry name" value="Sensor histidine kinase RcsC"/>
    <property type="match status" value="1"/>
</dbReference>
<dbReference type="InterPro" id="IPR011006">
    <property type="entry name" value="CheY-like_superfamily"/>
</dbReference>
<dbReference type="KEGG" id="dfa:DFA_10049"/>
<dbReference type="Pfam" id="PF00072">
    <property type="entry name" value="Response_reg"/>
    <property type="match status" value="1"/>
</dbReference>
<dbReference type="AlphaFoldDB" id="F4Q950"/>
<keyword evidence="5" id="KW-0808">Transferase</keyword>
<evidence type="ECO:0000259" key="4">
    <source>
        <dbReference type="PROSITE" id="PS50110"/>
    </source>
</evidence>
<dbReference type="Pfam" id="PF02518">
    <property type="entry name" value="HATPase_c"/>
    <property type="match status" value="1"/>
</dbReference>
<evidence type="ECO:0000256" key="2">
    <source>
        <dbReference type="PROSITE-ProRule" id="PRU00169"/>
    </source>
</evidence>
<dbReference type="PANTHER" id="PTHR45339">
    <property type="entry name" value="HYBRID SIGNAL TRANSDUCTION HISTIDINE KINASE J"/>
    <property type="match status" value="1"/>
</dbReference>
<dbReference type="PANTHER" id="PTHR45339:SF5">
    <property type="entry name" value="HISTIDINE KINASE"/>
    <property type="match status" value="1"/>
</dbReference>
<dbReference type="GO" id="GO:0016301">
    <property type="term" value="F:kinase activity"/>
    <property type="evidence" value="ECO:0007669"/>
    <property type="project" value="UniProtKB-KW"/>
</dbReference>
<dbReference type="STRING" id="1054147.F4Q950"/>
<dbReference type="Gene3D" id="3.40.50.2300">
    <property type="match status" value="1"/>
</dbReference>
<keyword evidence="1 2" id="KW-0597">Phosphoprotein</keyword>
<protein>
    <submittedName>
        <fullName evidence="5">Histidine kinase</fullName>
    </submittedName>
</protein>
<dbReference type="PROSITE" id="PS50109">
    <property type="entry name" value="HIS_KIN"/>
    <property type="match status" value="1"/>
</dbReference>
<dbReference type="OrthoDB" id="18372at2759"/>
<dbReference type="PROSITE" id="PS50110">
    <property type="entry name" value="RESPONSE_REGULATORY"/>
    <property type="match status" value="1"/>
</dbReference>
<dbReference type="Gene3D" id="3.30.565.10">
    <property type="entry name" value="Histidine kinase-like ATPase, C-terminal domain"/>
    <property type="match status" value="1"/>
</dbReference>
<evidence type="ECO:0000256" key="1">
    <source>
        <dbReference type="ARBA" id="ARBA00022553"/>
    </source>
</evidence>
<feature type="domain" description="Response regulatory" evidence="4">
    <location>
        <begin position="189"/>
        <end position="311"/>
    </location>
</feature>
<dbReference type="InterPro" id="IPR036890">
    <property type="entry name" value="HATPase_C_sf"/>
</dbReference>
<dbReference type="SMART" id="SM00448">
    <property type="entry name" value="REC"/>
    <property type="match status" value="1"/>
</dbReference>
<dbReference type="InterPro" id="IPR005467">
    <property type="entry name" value="His_kinase_dom"/>
</dbReference>
<dbReference type="CDD" id="cd17546">
    <property type="entry name" value="REC_hyHK_CKI1_RcsC-like"/>
    <property type="match status" value="1"/>
</dbReference>
<dbReference type="InterPro" id="IPR004358">
    <property type="entry name" value="Sig_transdc_His_kin-like_C"/>
</dbReference>
<keyword evidence="5" id="KW-0418">Kinase</keyword>
<proteinExistence type="predicted"/>
<dbReference type="CDD" id="cd16922">
    <property type="entry name" value="HATPase_EvgS-ArcB-TorS-like"/>
    <property type="match status" value="1"/>
</dbReference>